<evidence type="ECO:0000256" key="1">
    <source>
        <dbReference type="SAM" id="MobiDB-lite"/>
    </source>
</evidence>
<feature type="region of interest" description="Disordered" evidence="1">
    <location>
        <begin position="428"/>
        <end position="502"/>
    </location>
</feature>
<sequence length="1173" mass="129675">MHRNLNNLFPTPLPTELTLFILSYLPLSTLASLQLTNTSWKEFLTDNEGAVYRAAAVREGLVGEGFHAGMVLGDLGGLGGSRSGGVIYSERAMRGVDGWKSFCKKRKTIARAWTARAPSRILSSPRHLEPELQVPRPHVTSPLTTVIQTWGYPPPPGALLLASQAQAQAQAQAQVLAHAHEHANADADANGKREASMHYRRVHRVKVDEKAGITMATTQLGGLVVRDLETDAVLWELPVWYVRAYAHLEYGEGYMIFDRDDGNKEVWRRTAEVSRPSASQTADRDQDHGPELPFDPASAPDERQRHVVNYISLLSPASPSPSPSHPSSSSSSSTHPHPAPSSLPTPSPTNPNPTDINPTKASFTPYAVLHMPETTRAYRGLLHMPETTRAYRFVYPDLLVAGLERAYVFDVRSGRVVLCVDGIQVVEPLGQGLGQGGGQGQGQGGEEEHESAEQEEREEEEGDDMEVFDEAQGVSEWEEAEGMDTSSSSSGGDTDVDSAPVPVPINPYQPAQPTPNVHLPQFLGLVRYVDISARHLFFAGRYLLRVFSRETGRCVLDVPSSRWRYGRWRWEVASRVWGEGRAQEGRGEGVDSHAKAKGKGKEGGRERGWDGPREAVRVPVRFSEEDYARSLAGRTIVDQFVAVHVSNDGKHLVALLSGSRLVMIPHFEAFLTPGGRVGPSPGLVPPPPPPPPPPTGAAAAAPTTTTSSSSGVPQPAKRKRKGKEKEKEKEKEKQKETQSQQRKDAELFAHTWDIQLGAPSASGGVYLAFENGRVGVVTTNAVYVVTPSIPAEPPLLPRTSTRSLRKAKLKRLDHPAAATTSASHDDSDANHKFNQDHPSLQVTRLPYFSNPSWLNEVSSLMMSDTGLYLNWNPTWPEPRGILEEDGQEKDKDKDGEVDREEMEMEMETGEENESENGFGEEYASEKERVLEEWDREYEDDLEAYERLEGDRYHPQDEDRPFLQITRLPYFTNPSWLNEVSCLMMSDTGLYLNWNPTWPEPRGILGDEGGGKGGEDGVKEENENENGLEEEYVSEKERVLEEWDREYEDDLEAYERLEGDRYHLFQNGDMFVAPAPRDLEESELSTIYSVDFSYTPPPPKPAHVHAQVRELVMQQEGAEADAGGGVGGEGGGVYETMEVVDEAEPEGEREVQRGACVEGRGESVGEEDEDLISL</sequence>
<dbReference type="EMBL" id="KL142399">
    <property type="protein sequence ID" value="KDR69967.1"/>
    <property type="molecule type" value="Genomic_DNA"/>
</dbReference>
<keyword evidence="4" id="KW-1185">Reference proteome</keyword>
<evidence type="ECO:0000313" key="4">
    <source>
        <dbReference type="Proteomes" id="UP000027222"/>
    </source>
</evidence>
<dbReference type="Proteomes" id="UP000027222">
    <property type="component" value="Unassembled WGS sequence"/>
</dbReference>
<dbReference type="Pfam" id="PF12937">
    <property type="entry name" value="F-box-like"/>
    <property type="match status" value="1"/>
</dbReference>
<feature type="compositionally biased region" description="Basic and acidic residues" evidence="1">
    <location>
        <begin position="723"/>
        <end position="743"/>
    </location>
</feature>
<dbReference type="HOGENOM" id="CLU_010947_0_0_1"/>
<gene>
    <name evidence="3" type="ORF">GALMADRAFT_255298</name>
</gene>
<name>A0A067SJ14_GALM3</name>
<feature type="compositionally biased region" description="Low complexity" evidence="1">
    <location>
        <begin position="484"/>
        <end position="493"/>
    </location>
</feature>
<dbReference type="Gene3D" id="1.20.1280.50">
    <property type="match status" value="1"/>
</dbReference>
<dbReference type="STRING" id="685588.A0A067SJ14"/>
<feature type="compositionally biased region" description="Acidic residues" evidence="1">
    <location>
        <begin position="445"/>
        <end position="469"/>
    </location>
</feature>
<feature type="region of interest" description="Disordered" evidence="1">
    <location>
        <begin position="314"/>
        <end position="361"/>
    </location>
</feature>
<feature type="compositionally biased region" description="Pro residues" evidence="1">
    <location>
        <begin position="682"/>
        <end position="695"/>
    </location>
</feature>
<dbReference type="InterPro" id="IPR036047">
    <property type="entry name" value="F-box-like_dom_sf"/>
</dbReference>
<feature type="compositionally biased region" description="Gly residues" evidence="1">
    <location>
        <begin position="431"/>
        <end position="444"/>
    </location>
</feature>
<dbReference type="SUPFAM" id="SSF81383">
    <property type="entry name" value="F-box domain"/>
    <property type="match status" value="1"/>
</dbReference>
<feature type="compositionally biased region" description="Low complexity" evidence="1">
    <location>
        <begin position="696"/>
        <end position="713"/>
    </location>
</feature>
<dbReference type="AlphaFoldDB" id="A0A067SJ14"/>
<feature type="compositionally biased region" description="Pro residues" evidence="1">
    <location>
        <begin position="337"/>
        <end position="351"/>
    </location>
</feature>
<accession>A0A067SJ14</accession>
<feature type="region of interest" description="Disordered" evidence="1">
    <location>
        <begin position="1006"/>
        <end position="1034"/>
    </location>
</feature>
<organism evidence="3 4">
    <name type="scientific">Galerina marginata (strain CBS 339.88)</name>
    <dbReference type="NCBI Taxonomy" id="685588"/>
    <lineage>
        <taxon>Eukaryota</taxon>
        <taxon>Fungi</taxon>
        <taxon>Dikarya</taxon>
        <taxon>Basidiomycota</taxon>
        <taxon>Agaricomycotina</taxon>
        <taxon>Agaricomycetes</taxon>
        <taxon>Agaricomycetidae</taxon>
        <taxon>Agaricales</taxon>
        <taxon>Agaricineae</taxon>
        <taxon>Strophariaceae</taxon>
        <taxon>Galerina</taxon>
    </lineage>
</organism>
<dbReference type="CDD" id="cd09917">
    <property type="entry name" value="F-box_SF"/>
    <property type="match status" value="1"/>
</dbReference>
<feature type="region of interest" description="Disordered" evidence="1">
    <location>
        <begin position="879"/>
        <end position="927"/>
    </location>
</feature>
<feature type="region of interest" description="Disordered" evidence="1">
    <location>
        <begin position="582"/>
        <end position="611"/>
    </location>
</feature>
<protein>
    <recommendedName>
        <fullName evidence="2">F-box domain-containing protein</fullName>
    </recommendedName>
</protein>
<proteinExistence type="predicted"/>
<dbReference type="PROSITE" id="PS50181">
    <property type="entry name" value="FBOX"/>
    <property type="match status" value="1"/>
</dbReference>
<dbReference type="InterPro" id="IPR001810">
    <property type="entry name" value="F-box_dom"/>
</dbReference>
<feature type="compositionally biased region" description="Acidic residues" evidence="1">
    <location>
        <begin position="897"/>
        <end position="914"/>
    </location>
</feature>
<feature type="compositionally biased region" description="Acidic residues" evidence="1">
    <location>
        <begin position="1163"/>
        <end position="1173"/>
    </location>
</feature>
<reference evidence="4" key="1">
    <citation type="journal article" date="2014" name="Proc. Natl. Acad. Sci. U.S.A.">
        <title>Extensive sampling of basidiomycete genomes demonstrates inadequacy of the white-rot/brown-rot paradigm for wood decay fungi.</title>
        <authorList>
            <person name="Riley R."/>
            <person name="Salamov A.A."/>
            <person name="Brown D.W."/>
            <person name="Nagy L.G."/>
            <person name="Floudas D."/>
            <person name="Held B.W."/>
            <person name="Levasseur A."/>
            <person name="Lombard V."/>
            <person name="Morin E."/>
            <person name="Otillar R."/>
            <person name="Lindquist E.A."/>
            <person name="Sun H."/>
            <person name="LaButti K.M."/>
            <person name="Schmutz J."/>
            <person name="Jabbour D."/>
            <person name="Luo H."/>
            <person name="Baker S.E."/>
            <person name="Pisabarro A.G."/>
            <person name="Walton J.D."/>
            <person name="Blanchette R.A."/>
            <person name="Henrissat B."/>
            <person name="Martin F."/>
            <person name="Cullen D."/>
            <person name="Hibbett D.S."/>
            <person name="Grigoriev I.V."/>
        </authorList>
    </citation>
    <scope>NUCLEOTIDE SEQUENCE [LARGE SCALE GENOMIC DNA]</scope>
    <source>
        <strain evidence="4">CBS 339.88</strain>
    </source>
</reference>
<feature type="compositionally biased region" description="Acidic residues" evidence="1">
    <location>
        <begin position="1021"/>
        <end position="1031"/>
    </location>
</feature>
<dbReference type="PROSITE" id="PS00018">
    <property type="entry name" value="EF_HAND_1"/>
    <property type="match status" value="1"/>
</dbReference>
<feature type="region of interest" description="Disordered" evidence="1">
    <location>
        <begin position="808"/>
        <end position="837"/>
    </location>
</feature>
<dbReference type="InterPro" id="IPR018247">
    <property type="entry name" value="EF_Hand_1_Ca_BS"/>
</dbReference>
<feature type="region of interest" description="Disordered" evidence="1">
    <location>
        <begin position="678"/>
        <end position="743"/>
    </location>
</feature>
<evidence type="ECO:0000313" key="3">
    <source>
        <dbReference type="EMBL" id="KDR69967.1"/>
    </source>
</evidence>
<feature type="region of interest" description="Disordered" evidence="1">
    <location>
        <begin position="269"/>
        <end position="301"/>
    </location>
</feature>
<feature type="compositionally biased region" description="Basic and acidic residues" evidence="1">
    <location>
        <begin position="1008"/>
        <end position="1020"/>
    </location>
</feature>
<feature type="region of interest" description="Disordered" evidence="1">
    <location>
        <begin position="1139"/>
        <end position="1173"/>
    </location>
</feature>
<dbReference type="OrthoDB" id="550575at2759"/>
<dbReference type="PANTHER" id="PTHR48125">
    <property type="entry name" value="LP07818P1"/>
    <property type="match status" value="1"/>
</dbReference>
<dbReference type="PANTHER" id="PTHR48125:SF12">
    <property type="entry name" value="AT HOOK TRANSCRIPTION FACTOR FAMILY-RELATED"/>
    <property type="match status" value="1"/>
</dbReference>
<feature type="compositionally biased region" description="Basic and acidic residues" evidence="1">
    <location>
        <begin position="823"/>
        <end position="835"/>
    </location>
</feature>
<evidence type="ECO:0000259" key="2">
    <source>
        <dbReference type="PROSITE" id="PS50181"/>
    </source>
</evidence>
<feature type="domain" description="F-box" evidence="2">
    <location>
        <begin position="7"/>
        <end position="55"/>
    </location>
</feature>
<feature type="compositionally biased region" description="Low complexity" evidence="1">
    <location>
        <begin position="325"/>
        <end position="336"/>
    </location>
</feature>